<dbReference type="PANTHER" id="PTHR33164">
    <property type="entry name" value="TRANSCRIPTIONAL REGULATOR, MARR FAMILY"/>
    <property type="match status" value="1"/>
</dbReference>
<dbReference type="GO" id="GO:0003700">
    <property type="term" value="F:DNA-binding transcription factor activity"/>
    <property type="evidence" value="ECO:0007669"/>
    <property type="project" value="InterPro"/>
</dbReference>
<protein>
    <recommendedName>
        <fullName evidence="1">HTH marR-type domain-containing protein</fullName>
    </recommendedName>
</protein>
<keyword evidence="3" id="KW-1185">Reference proteome</keyword>
<dbReference type="AlphaFoldDB" id="S3PEC3"/>
<dbReference type="PATRIC" id="fig|421052.3.peg.1076"/>
<feature type="domain" description="HTH marR-type" evidence="1">
    <location>
        <begin position="16"/>
        <end position="148"/>
    </location>
</feature>
<evidence type="ECO:0000313" key="3">
    <source>
        <dbReference type="Proteomes" id="UP000014568"/>
    </source>
</evidence>
<sequence length="149" mass="17290">MQKKFDHPTEMFESENGYLGYLLRIASHSYRLKMEKALQPFSITPPQFTVLKIISVYPGYTNAEIARFASLTPQTVNLMINKLVQFGVISKHAHPENKKVLCLKITSQGETLLEQVTVEINQLEENLELDFKQNEIKVIRKWLQHVINF</sequence>
<dbReference type="HOGENOM" id="CLU_083287_4_4_6"/>
<dbReference type="SMART" id="SM00347">
    <property type="entry name" value="HTH_MARR"/>
    <property type="match status" value="1"/>
</dbReference>
<gene>
    <name evidence="2" type="ORF">F945_01094</name>
</gene>
<accession>S3PEC3</accession>
<dbReference type="Gene3D" id="1.10.10.10">
    <property type="entry name" value="Winged helix-like DNA-binding domain superfamily/Winged helix DNA-binding domain"/>
    <property type="match status" value="1"/>
</dbReference>
<proteinExistence type="predicted"/>
<dbReference type="GO" id="GO:0006950">
    <property type="term" value="P:response to stress"/>
    <property type="evidence" value="ECO:0007669"/>
    <property type="project" value="TreeGrafter"/>
</dbReference>
<dbReference type="InterPro" id="IPR039422">
    <property type="entry name" value="MarR/SlyA-like"/>
</dbReference>
<evidence type="ECO:0000313" key="2">
    <source>
        <dbReference type="EMBL" id="EPF77166.1"/>
    </source>
</evidence>
<dbReference type="OrthoDB" id="117723at2"/>
<name>S3PEC3_9GAMM</name>
<dbReference type="InterPro" id="IPR036390">
    <property type="entry name" value="WH_DNA-bd_sf"/>
</dbReference>
<dbReference type="Proteomes" id="UP000014568">
    <property type="component" value="Unassembled WGS sequence"/>
</dbReference>
<organism evidence="2 3">
    <name type="scientific">Acinetobacter rudis CIP 110305</name>
    <dbReference type="NCBI Taxonomy" id="421052"/>
    <lineage>
        <taxon>Bacteria</taxon>
        <taxon>Pseudomonadati</taxon>
        <taxon>Pseudomonadota</taxon>
        <taxon>Gammaproteobacteria</taxon>
        <taxon>Moraxellales</taxon>
        <taxon>Moraxellaceae</taxon>
        <taxon>Acinetobacter</taxon>
    </lineage>
</organism>
<dbReference type="InterPro" id="IPR000835">
    <property type="entry name" value="HTH_MarR-typ"/>
</dbReference>
<dbReference type="PANTHER" id="PTHR33164:SF43">
    <property type="entry name" value="HTH-TYPE TRANSCRIPTIONAL REPRESSOR YETL"/>
    <property type="match status" value="1"/>
</dbReference>
<evidence type="ECO:0000259" key="1">
    <source>
        <dbReference type="PROSITE" id="PS50995"/>
    </source>
</evidence>
<dbReference type="EMBL" id="ATGI01000009">
    <property type="protein sequence ID" value="EPF77166.1"/>
    <property type="molecule type" value="Genomic_DNA"/>
</dbReference>
<dbReference type="PROSITE" id="PS50995">
    <property type="entry name" value="HTH_MARR_2"/>
    <property type="match status" value="1"/>
</dbReference>
<dbReference type="InterPro" id="IPR036388">
    <property type="entry name" value="WH-like_DNA-bd_sf"/>
</dbReference>
<reference evidence="2 3" key="1">
    <citation type="submission" date="2013-06" db="EMBL/GenBank/DDBJ databases">
        <title>The Genome Sequence of Acinetobacter rudis CIP 110305.</title>
        <authorList>
            <consortium name="The Broad Institute Genome Sequencing Platform"/>
            <consortium name="The Broad Institute Genome Sequencing Center for Infectious Disease"/>
            <person name="Cerqueira G."/>
            <person name="Feldgarden M."/>
            <person name="Courvalin P."/>
            <person name="Perichon B."/>
            <person name="Grillot-Courvalin C."/>
            <person name="Clermont D."/>
            <person name="Rocha E."/>
            <person name="Yoon E.-J."/>
            <person name="Nemec A."/>
            <person name="Young S.K."/>
            <person name="Zeng Q."/>
            <person name="Gargeya S."/>
            <person name="Fitzgerald M."/>
            <person name="Abouelleil A."/>
            <person name="Alvarado L."/>
            <person name="Berlin A.M."/>
            <person name="Chapman S.B."/>
            <person name="Dewar J."/>
            <person name="Goldberg J."/>
            <person name="Griggs A."/>
            <person name="Gujja S."/>
            <person name="Hansen M."/>
            <person name="Howarth C."/>
            <person name="Imamovic A."/>
            <person name="Larimer J."/>
            <person name="McCowan C."/>
            <person name="Murphy C."/>
            <person name="Pearson M."/>
            <person name="Priest M."/>
            <person name="Roberts A."/>
            <person name="Saif S."/>
            <person name="Shea T."/>
            <person name="Sykes S."/>
            <person name="Wortman J."/>
            <person name="Nusbaum C."/>
            <person name="Birren B."/>
        </authorList>
    </citation>
    <scope>NUCLEOTIDE SEQUENCE [LARGE SCALE GENOMIC DNA]</scope>
    <source>
        <strain evidence="2 3">CIP 110305</strain>
    </source>
</reference>
<dbReference type="RefSeq" id="WP_016655515.1">
    <property type="nucleotide sequence ID" value="NZ_KE340352.1"/>
</dbReference>
<dbReference type="Pfam" id="PF01047">
    <property type="entry name" value="MarR"/>
    <property type="match status" value="1"/>
</dbReference>
<comment type="caution">
    <text evidence="2">The sequence shown here is derived from an EMBL/GenBank/DDBJ whole genome shotgun (WGS) entry which is preliminary data.</text>
</comment>
<dbReference type="SUPFAM" id="SSF46785">
    <property type="entry name" value="Winged helix' DNA-binding domain"/>
    <property type="match status" value="1"/>
</dbReference>
<dbReference type="eggNOG" id="COG1846">
    <property type="taxonomic scope" value="Bacteria"/>
</dbReference>